<keyword evidence="4" id="KW-1185">Reference proteome</keyword>
<dbReference type="InterPro" id="IPR002347">
    <property type="entry name" value="SDR_fam"/>
</dbReference>
<dbReference type="PANTHER" id="PTHR43669:SF14">
    <property type="entry name" value="OXIDOREDUCTASE"/>
    <property type="match status" value="1"/>
</dbReference>
<dbReference type="InterPro" id="IPR036291">
    <property type="entry name" value="NAD(P)-bd_dom_sf"/>
</dbReference>
<dbReference type="SUPFAM" id="SSF51735">
    <property type="entry name" value="NAD(P)-binding Rossmann-fold domains"/>
    <property type="match status" value="1"/>
</dbReference>
<sequence length="121" mass="12982">MGIKNRVALITGSASGMGKQTAMRMAENGAKIVINDIVSEKVDETVKEFKKAGFDVIGKVADICNKSSVENMVKETVDTFGGLDILVNNAGMERAGALRKLSEQDWDITLNVNLKGAFLCS</sequence>
<dbReference type="PANTHER" id="PTHR43669">
    <property type="entry name" value="5-KETO-D-GLUCONATE 5-REDUCTASE"/>
    <property type="match status" value="1"/>
</dbReference>
<dbReference type="AlphaFoldDB" id="A0A5K8A3C5"/>
<protein>
    <submittedName>
        <fullName evidence="3">Uncharacterized protein</fullName>
    </submittedName>
</protein>
<evidence type="ECO:0000313" key="4">
    <source>
        <dbReference type="Proteomes" id="UP000422108"/>
    </source>
</evidence>
<organism evidence="3 4">
    <name type="scientific">Desulfosarcina ovata subsp. ovata</name>
    <dbReference type="NCBI Taxonomy" id="2752305"/>
    <lineage>
        <taxon>Bacteria</taxon>
        <taxon>Pseudomonadati</taxon>
        <taxon>Thermodesulfobacteriota</taxon>
        <taxon>Desulfobacteria</taxon>
        <taxon>Desulfobacterales</taxon>
        <taxon>Desulfosarcinaceae</taxon>
        <taxon>Desulfosarcina</taxon>
    </lineage>
</organism>
<name>A0A5K8A3C5_9BACT</name>
<dbReference type="EMBL" id="AP021879">
    <property type="protein sequence ID" value="BBO86854.1"/>
    <property type="molecule type" value="Genomic_DNA"/>
</dbReference>
<evidence type="ECO:0000256" key="2">
    <source>
        <dbReference type="ARBA" id="ARBA00023002"/>
    </source>
</evidence>
<dbReference type="GO" id="GO:0008667">
    <property type="term" value="F:2,3-dihydro-2,3-dihydroxybenzoate dehydrogenase activity"/>
    <property type="evidence" value="ECO:0007669"/>
    <property type="project" value="InterPro"/>
</dbReference>
<reference evidence="3 4" key="1">
    <citation type="submission" date="2019-11" db="EMBL/GenBank/DDBJ databases">
        <title>Comparative genomics of hydrocarbon-degrading Desulfosarcina strains.</title>
        <authorList>
            <person name="Watanabe M."/>
            <person name="Kojima H."/>
            <person name="Fukui M."/>
        </authorList>
    </citation>
    <scope>NUCLEOTIDE SEQUENCE [LARGE SCALE GENOMIC DNA]</scope>
    <source>
        <strain evidence="4">oXyS1</strain>
    </source>
</reference>
<accession>A0A5K8A3C5</accession>
<dbReference type="Gene3D" id="3.40.50.720">
    <property type="entry name" value="NAD(P)-binding Rossmann-like Domain"/>
    <property type="match status" value="1"/>
</dbReference>
<evidence type="ECO:0000313" key="3">
    <source>
        <dbReference type="EMBL" id="BBO86854.1"/>
    </source>
</evidence>
<dbReference type="GO" id="GO:0019290">
    <property type="term" value="P:siderophore biosynthetic process"/>
    <property type="evidence" value="ECO:0007669"/>
    <property type="project" value="InterPro"/>
</dbReference>
<comment type="similarity">
    <text evidence="1">Belongs to the short-chain dehydrogenases/reductases (SDR) family.</text>
</comment>
<gene>
    <name evidence="3" type="ORF">DSCOOX_00340</name>
</gene>
<dbReference type="InterPro" id="IPR003560">
    <property type="entry name" value="DHB_DH"/>
</dbReference>
<keyword evidence="2" id="KW-0560">Oxidoreductase</keyword>
<dbReference type="Proteomes" id="UP000422108">
    <property type="component" value="Chromosome"/>
</dbReference>
<evidence type="ECO:0000256" key="1">
    <source>
        <dbReference type="ARBA" id="ARBA00006484"/>
    </source>
</evidence>
<proteinExistence type="inferred from homology"/>
<dbReference type="PRINTS" id="PR01397">
    <property type="entry name" value="DHBDHDRGNASE"/>
</dbReference>
<dbReference type="Pfam" id="PF00106">
    <property type="entry name" value="adh_short"/>
    <property type="match status" value="1"/>
</dbReference>